<dbReference type="PROSITE" id="PS50041">
    <property type="entry name" value="C_TYPE_LECTIN_2"/>
    <property type="match status" value="1"/>
</dbReference>
<dbReference type="Ensembl" id="ENSPMRT00000023150.1">
    <property type="protein sequence ID" value="ENSPMRP00000021815.1"/>
    <property type="gene ID" value="ENSPMRG00000014166.1"/>
</dbReference>
<keyword evidence="6" id="KW-1185">Reference proteome</keyword>
<feature type="domain" description="C-type lectin" evidence="4">
    <location>
        <begin position="76"/>
        <end position="196"/>
    </location>
</feature>
<comment type="subcellular location">
    <subcellularLocation>
        <location evidence="1">Secreted</location>
    </subcellularLocation>
</comment>
<dbReference type="Proteomes" id="UP000472272">
    <property type="component" value="Chromosome 10"/>
</dbReference>
<accession>A0A670JC65</accession>
<dbReference type="GO" id="GO:0005576">
    <property type="term" value="C:extracellular region"/>
    <property type="evidence" value="ECO:0007669"/>
    <property type="project" value="UniProtKB-SubCell"/>
</dbReference>
<dbReference type="InterPro" id="IPR050111">
    <property type="entry name" value="C-type_lectin/snaclec_domain"/>
</dbReference>
<evidence type="ECO:0000256" key="2">
    <source>
        <dbReference type="ARBA" id="ARBA00022525"/>
    </source>
</evidence>
<sequence length="201" mass="22462">MVQGGVSIHQNLVLGLRHSRPAAQEGTNREENQKMGQVVYLGLCLLGCLILNPLAEGAANRNQSARAHCPSGAIFYRKYCYQYFSSSLSWNDAEISCQRRQGSQLASILSAREANVVYSYLRQYGSSNVWIGLVADRGTSNMIWEWSDGSVFSQPLWDGRSISHSISSYECVSLSYSGSQKWIQRSCMTSLPFLCKYKATY</sequence>
<dbReference type="SUPFAM" id="SSF56436">
    <property type="entry name" value="C-type lectin-like"/>
    <property type="match status" value="1"/>
</dbReference>
<evidence type="ECO:0000313" key="5">
    <source>
        <dbReference type="Ensembl" id="ENSPMRP00000021815.1"/>
    </source>
</evidence>
<dbReference type="Pfam" id="PF00059">
    <property type="entry name" value="Lectin_C"/>
    <property type="match status" value="1"/>
</dbReference>
<dbReference type="OMA" id="DSLIFCP"/>
<dbReference type="PRINTS" id="PR01504">
    <property type="entry name" value="PNCREATITSAP"/>
</dbReference>
<protein>
    <submittedName>
        <fullName evidence="5">Lithostathine-like</fullName>
    </submittedName>
</protein>
<gene>
    <name evidence="5" type="primary">LOC114605290</name>
</gene>
<dbReference type="KEGG" id="pmua:114605290"/>
<dbReference type="Gene3D" id="3.10.100.10">
    <property type="entry name" value="Mannose-Binding Protein A, subunit A"/>
    <property type="match status" value="1"/>
</dbReference>
<reference evidence="5" key="3">
    <citation type="submission" date="2025-09" db="UniProtKB">
        <authorList>
            <consortium name="Ensembl"/>
        </authorList>
    </citation>
    <scope>IDENTIFICATION</scope>
</reference>
<dbReference type="GeneID" id="114605290"/>
<reference evidence="5 6" key="1">
    <citation type="journal article" date="2019" name="Proc. Natl. Acad. Sci. U.S.A.">
        <title>Regulatory changes in pterin and carotenoid genes underlie balanced color polymorphisms in the wall lizard.</title>
        <authorList>
            <person name="Andrade P."/>
            <person name="Pinho C."/>
            <person name="Perez I de Lanuza G."/>
            <person name="Afonso S."/>
            <person name="Brejcha J."/>
            <person name="Rubin C.J."/>
            <person name="Wallerman O."/>
            <person name="Pereira P."/>
            <person name="Sabatino S.J."/>
            <person name="Bellati A."/>
            <person name="Pellitteri-Rosa D."/>
            <person name="Bosakova Z."/>
            <person name="Bunikis I."/>
            <person name="Carretero M.A."/>
            <person name="Feiner N."/>
            <person name="Marsik P."/>
            <person name="Pauperio F."/>
            <person name="Salvi D."/>
            <person name="Soler L."/>
            <person name="While G.M."/>
            <person name="Uller T."/>
            <person name="Font E."/>
            <person name="Andersson L."/>
            <person name="Carneiro M."/>
        </authorList>
    </citation>
    <scope>NUCLEOTIDE SEQUENCE</scope>
</reference>
<evidence type="ECO:0000256" key="1">
    <source>
        <dbReference type="ARBA" id="ARBA00004613"/>
    </source>
</evidence>
<dbReference type="GeneTree" id="ENSGT00940000154447"/>
<keyword evidence="2" id="KW-0964">Secreted</keyword>
<reference evidence="5" key="2">
    <citation type="submission" date="2025-08" db="UniProtKB">
        <authorList>
            <consortium name="Ensembl"/>
        </authorList>
    </citation>
    <scope>IDENTIFICATION</scope>
</reference>
<dbReference type="InterPro" id="IPR001304">
    <property type="entry name" value="C-type_lectin-like"/>
</dbReference>
<evidence type="ECO:0000259" key="4">
    <source>
        <dbReference type="PROSITE" id="PS50041"/>
    </source>
</evidence>
<evidence type="ECO:0000256" key="3">
    <source>
        <dbReference type="ARBA" id="ARBA00023157"/>
    </source>
</evidence>
<dbReference type="RefSeq" id="XP_028602171.1">
    <property type="nucleotide sequence ID" value="XM_028746338.1"/>
</dbReference>
<dbReference type="PANTHER" id="PTHR22803">
    <property type="entry name" value="MANNOSE, PHOSPHOLIPASE, LECTIN RECEPTOR RELATED"/>
    <property type="match status" value="1"/>
</dbReference>
<dbReference type="InterPro" id="IPR016187">
    <property type="entry name" value="CTDL_fold"/>
</dbReference>
<keyword evidence="3" id="KW-1015">Disulfide bond</keyword>
<evidence type="ECO:0000313" key="6">
    <source>
        <dbReference type="Proteomes" id="UP000472272"/>
    </source>
</evidence>
<organism evidence="5 6">
    <name type="scientific">Podarcis muralis</name>
    <name type="common">Wall lizard</name>
    <name type="synonym">Lacerta muralis</name>
    <dbReference type="NCBI Taxonomy" id="64176"/>
    <lineage>
        <taxon>Eukaryota</taxon>
        <taxon>Metazoa</taxon>
        <taxon>Chordata</taxon>
        <taxon>Craniata</taxon>
        <taxon>Vertebrata</taxon>
        <taxon>Euteleostomi</taxon>
        <taxon>Lepidosauria</taxon>
        <taxon>Squamata</taxon>
        <taxon>Bifurcata</taxon>
        <taxon>Unidentata</taxon>
        <taxon>Episquamata</taxon>
        <taxon>Laterata</taxon>
        <taxon>Lacertibaenia</taxon>
        <taxon>Lacertidae</taxon>
        <taxon>Podarcis</taxon>
    </lineage>
</organism>
<proteinExistence type="predicted"/>
<dbReference type="AlphaFoldDB" id="A0A670JC65"/>
<dbReference type="InterPro" id="IPR016186">
    <property type="entry name" value="C-type_lectin-like/link_sf"/>
</dbReference>
<name>A0A670JC65_PODMU</name>
<dbReference type="OrthoDB" id="2142683at2759"/>
<dbReference type="SMART" id="SM00034">
    <property type="entry name" value="CLECT"/>
    <property type="match status" value="1"/>
</dbReference>